<name>A0A2P2PTI7_RHIMU</name>
<organism evidence="1">
    <name type="scientific">Rhizophora mucronata</name>
    <name type="common">Asiatic mangrove</name>
    <dbReference type="NCBI Taxonomy" id="61149"/>
    <lineage>
        <taxon>Eukaryota</taxon>
        <taxon>Viridiplantae</taxon>
        <taxon>Streptophyta</taxon>
        <taxon>Embryophyta</taxon>
        <taxon>Tracheophyta</taxon>
        <taxon>Spermatophyta</taxon>
        <taxon>Magnoliopsida</taxon>
        <taxon>eudicotyledons</taxon>
        <taxon>Gunneridae</taxon>
        <taxon>Pentapetalae</taxon>
        <taxon>rosids</taxon>
        <taxon>fabids</taxon>
        <taxon>Malpighiales</taxon>
        <taxon>Rhizophoraceae</taxon>
        <taxon>Rhizophora</taxon>
    </lineage>
</organism>
<dbReference type="EMBL" id="GGEC01077553">
    <property type="protein sequence ID" value="MBX58037.1"/>
    <property type="molecule type" value="Transcribed_RNA"/>
</dbReference>
<protein>
    <submittedName>
        <fullName evidence="1">Uncharacterized protein</fullName>
    </submittedName>
</protein>
<accession>A0A2P2PTI7</accession>
<proteinExistence type="predicted"/>
<sequence length="16" mass="1815">MEALRFPSDSGNIYSK</sequence>
<dbReference type="AlphaFoldDB" id="A0A2P2PTI7"/>
<reference evidence="1" key="1">
    <citation type="submission" date="2018-02" db="EMBL/GenBank/DDBJ databases">
        <title>Rhizophora mucronata_Transcriptome.</title>
        <authorList>
            <person name="Meera S.P."/>
            <person name="Sreeshan A."/>
            <person name="Augustine A."/>
        </authorList>
    </citation>
    <scope>NUCLEOTIDE SEQUENCE</scope>
    <source>
        <tissue evidence="1">Leaf</tissue>
    </source>
</reference>
<evidence type="ECO:0000313" key="1">
    <source>
        <dbReference type="EMBL" id="MBX58037.1"/>
    </source>
</evidence>